<dbReference type="PANTHER" id="PTHR23117">
    <property type="entry name" value="GUANYLATE KINASE-RELATED"/>
    <property type="match status" value="1"/>
</dbReference>
<name>A0A2U2X5A4_9FLAO</name>
<keyword evidence="6 9" id="KW-0418">Kinase</keyword>
<dbReference type="PROSITE" id="PS50052">
    <property type="entry name" value="GUANYLATE_KINASE_2"/>
    <property type="match status" value="1"/>
</dbReference>
<evidence type="ECO:0000256" key="4">
    <source>
        <dbReference type="ARBA" id="ARBA00022679"/>
    </source>
</evidence>
<feature type="domain" description="Guanylate kinase-like" evidence="10">
    <location>
        <begin position="9"/>
        <end position="189"/>
    </location>
</feature>
<dbReference type="InterPro" id="IPR027417">
    <property type="entry name" value="P-loop_NTPase"/>
</dbReference>
<evidence type="ECO:0000259" key="10">
    <source>
        <dbReference type="PROSITE" id="PS50052"/>
    </source>
</evidence>
<dbReference type="GO" id="GO:0004385">
    <property type="term" value="F:GMP kinase activity"/>
    <property type="evidence" value="ECO:0007669"/>
    <property type="project" value="UniProtKB-UniRule"/>
</dbReference>
<dbReference type="SMART" id="SM00072">
    <property type="entry name" value="GuKc"/>
    <property type="match status" value="1"/>
</dbReference>
<reference evidence="11 12" key="1">
    <citation type="submission" date="2018-05" db="EMBL/GenBank/DDBJ databases">
        <title>Brumimicrobium oceani sp. nov., isolated from coastal sediment.</title>
        <authorList>
            <person name="Kou Y."/>
        </authorList>
    </citation>
    <scope>NUCLEOTIDE SEQUENCE [LARGE SCALE GENOMIC DNA]</scope>
    <source>
        <strain evidence="11 12">C305</strain>
    </source>
</reference>
<comment type="subcellular location">
    <subcellularLocation>
        <location evidence="9">Cytoplasm</location>
    </subcellularLocation>
</comment>
<keyword evidence="9" id="KW-0963">Cytoplasm</keyword>
<evidence type="ECO:0000313" key="11">
    <source>
        <dbReference type="EMBL" id="PWH82969.1"/>
    </source>
</evidence>
<dbReference type="InterPro" id="IPR008144">
    <property type="entry name" value="Guanylate_kin-like_dom"/>
</dbReference>
<dbReference type="InterPro" id="IPR008145">
    <property type="entry name" value="GK/Ca_channel_bsu"/>
</dbReference>
<comment type="similarity">
    <text evidence="1 9">Belongs to the guanylate kinase family.</text>
</comment>
<reference evidence="11 12" key="2">
    <citation type="submission" date="2018-05" db="EMBL/GenBank/DDBJ databases">
        <authorList>
            <person name="Lanie J.A."/>
            <person name="Ng W.-L."/>
            <person name="Kazmierczak K.M."/>
            <person name="Andrzejewski T.M."/>
            <person name="Davidsen T.M."/>
            <person name="Wayne K.J."/>
            <person name="Tettelin H."/>
            <person name="Glass J.I."/>
            <person name="Rusch D."/>
            <person name="Podicherti R."/>
            <person name="Tsui H.-C.T."/>
            <person name="Winkler M.E."/>
        </authorList>
    </citation>
    <scope>NUCLEOTIDE SEQUENCE [LARGE SCALE GENOMIC DNA]</scope>
    <source>
        <strain evidence="11 12">C305</strain>
    </source>
</reference>
<dbReference type="EMBL" id="QFRJ01000013">
    <property type="protein sequence ID" value="PWH82969.1"/>
    <property type="molecule type" value="Genomic_DNA"/>
</dbReference>
<dbReference type="CDD" id="cd00071">
    <property type="entry name" value="GMPK"/>
    <property type="match status" value="1"/>
</dbReference>
<comment type="caution">
    <text evidence="11">The sequence shown here is derived from an EMBL/GenBank/DDBJ whole genome shotgun (WGS) entry which is preliminary data.</text>
</comment>
<evidence type="ECO:0000256" key="3">
    <source>
        <dbReference type="ARBA" id="ARBA00016296"/>
    </source>
</evidence>
<comment type="function">
    <text evidence="9">Essential for recycling GMP and indirectly, cGMP.</text>
</comment>
<keyword evidence="12" id="KW-1185">Reference proteome</keyword>
<dbReference type="RefSeq" id="WP_109360409.1">
    <property type="nucleotide sequence ID" value="NZ_QFRJ01000013.1"/>
</dbReference>
<keyword evidence="4 9" id="KW-0808">Transferase</keyword>
<dbReference type="SUPFAM" id="SSF52540">
    <property type="entry name" value="P-loop containing nucleoside triphosphate hydrolases"/>
    <property type="match status" value="1"/>
</dbReference>
<dbReference type="InterPro" id="IPR017665">
    <property type="entry name" value="Guanylate_kinase"/>
</dbReference>
<evidence type="ECO:0000313" key="12">
    <source>
        <dbReference type="Proteomes" id="UP000245370"/>
    </source>
</evidence>
<dbReference type="AlphaFoldDB" id="A0A2U2X5A4"/>
<dbReference type="GO" id="GO:0005524">
    <property type="term" value="F:ATP binding"/>
    <property type="evidence" value="ECO:0007669"/>
    <property type="project" value="UniProtKB-UniRule"/>
</dbReference>
<sequence>MENNQQQTGKCIIFSAPSGAGKTTIVRALLARMDELAFSISACSRAPRANEIHKEDYYFLGVDLFKEEIADGSFIEWEEVYKDHFYGTLKHEVDRLWAENKVVVFDVDVYGGINLKKYFGDSALSVFIQPPSIEVLEERLRNRKTETEDKIKTRMEKAGEELSKSVHFDKVVVNNDLELTIAEVEGMIKEYIKE</sequence>
<evidence type="ECO:0000256" key="5">
    <source>
        <dbReference type="ARBA" id="ARBA00022741"/>
    </source>
</evidence>
<dbReference type="Pfam" id="PF00625">
    <property type="entry name" value="Guanylate_kin"/>
    <property type="match status" value="1"/>
</dbReference>
<evidence type="ECO:0000256" key="2">
    <source>
        <dbReference type="ARBA" id="ARBA00012961"/>
    </source>
</evidence>
<accession>A0A2U2X5A4</accession>
<evidence type="ECO:0000256" key="7">
    <source>
        <dbReference type="ARBA" id="ARBA00022840"/>
    </source>
</evidence>
<dbReference type="Proteomes" id="UP000245370">
    <property type="component" value="Unassembled WGS sequence"/>
</dbReference>
<dbReference type="NCBIfam" id="TIGR03263">
    <property type="entry name" value="guanyl_kin"/>
    <property type="match status" value="1"/>
</dbReference>
<protein>
    <recommendedName>
        <fullName evidence="3 9">Guanylate kinase</fullName>
        <ecNumber evidence="2 9">2.7.4.8</ecNumber>
    </recommendedName>
    <alternativeName>
        <fullName evidence="8 9">GMP kinase</fullName>
    </alternativeName>
</protein>
<feature type="binding site" evidence="9">
    <location>
        <begin position="16"/>
        <end position="23"/>
    </location>
    <ligand>
        <name>ATP</name>
        <dbReference type="ChEBI" id="CHEBI:30616"/>
    </ligand>
</feature>
<dbReference type="Gene3D" id="3.40.50.300">
    <property type="entry name" value="P-loop containing nucleotide triphosphate hydrolases"/>
    <property type="match status" value="1"/>
</dbReference>
<dbReference type="GO" id="GO:0005829">
    <property type="term" value="C:cytosol"/>
    <property type="evidence" value="ECO:0007669"/>
    <property type="project" value="TreeGrafter"/>
</dbReference>
<dbReference type="EC" id="2.7.4.8" evidence="2 9"/>
<proteinExistence type="inferred from homology"/>
<dbReference type="Gene3D" id="3.30.63.10">
    <property type="entry name" value="Guanylate Kinase phosphate binding domain"/>
    <property type="match status" value="1"/>
</dbReference>
<dbReference type="OrthoDB" id="9808150at2"/>
<evidence type="ECO:0000256" key="1">
    <source>
        <dbReference type="ARBA" id="ARBA00005790"/>
    </source>
</evidence>
<dbReference type="PANTHER" id="PTHR23117:SF13">
    <property type="entry name" value="GUANYLATE KINASE"/>
    <property type="match status" value="1"/>
</dbReference>
<keyword evidence="7 9" id="KW-0067">ATP-binding</keyword>
<comment type="catalytic activity">
    <reaction evidence="9">
        <text>GMP + ATP = GDP + ADP</text>
        <dbReference type="Rhea" id="RHEA:20780"/>
        <dbReference type="ChEBI" id="CHEBI:30616"/>
        <dbReference type="ChEBI" id="CHEBI:58115"/>
        <dbReference type="ChEBI" id="CHEBI:58189"/>
        <dbReference type="ChEBI" id="CHEBI:456216"/>
        <dbReference type="EC" id="2.7.4.8"/>
    </reaction>
</comment>
<evidence type="ECO:0000256" key="6">
    <source>
        <dbReference type="ARBA" id="ARBA00022777"/>
    </source>
</evidence>
<dbReference type="HAMAP" id="MF_00328">
    <property type="entry name" value="Guanylate_kinase"/>
    <property type="match status" value="1"/>
</dbReference>
<keyword evidence="5 9" id="KW-0547">Nucleotide-binding</keyword>
<organism evidence="11 12">
    <name type="scientific">Brumimicrobium oceani</name>
    <dbReference type="NCBI Taxonomy" id="2100725"/>
    <lineage>
        <taxon>Bacteria</taxon>
        <taxon>Pseudomonadati</taxon>
        <taxon>Bacteroidota</taxon>
        <taxon>Flavobacteriia</taxon>
        <taxon>Flavobacteriales</taxon>
        <taxon>Crocinitomicaceae</taxon>
        <taxon>Brumimicrobium</taxon>
    </lineage>
</organism>
<evidence type="ECO:0000256" key="8">
    <source>
        <dbReference type="ARBA" id="ARBA00030128"/>
    </source>
</evidence>
<evidence type="ECO:0000256" key="9">
    <source>
        <dbReference type="HAMAP-Rule" id="MF_00328"/>
    </source>
</evidence>
<gene>
    <name evidence="9" type="primary">gmk</name>
    <name evidence="11" type="ORF">DIT68_13825</name>
</gene>